<organism evidence="1 2">
    <name type="scientific">Xenorhabdus koppenhoeferi</name>
    <dbReference type="NCBI Taxonomy" id="351659"/>
    <lineage>
        <taxon>Bacteria</taxon>
        <taxon>Pseudomonadati</taxon>
        <taxon>Pseudomonadota</taxon>
        <taxon>Gammaproteobacteria</taxon>
        <taxon>Enterobacterales</taxon>
        <taxon>Morganellaceae</taxon>
        <taxon>Xenorhabdus</taxon>
    </lineage>
</organism>
<sequence>MKKYFFIIGFLFVSGCVDFYKNHKFNEAKELYATYVMRVKTHCDLYLLNMNSSSSFSDKLYVLNGYRCPDGKIYFVNEEFAKNTIPVF</sequence>
<dbReference type="PROSITE" id="PS51257">
    <property type="entry name" value="PROKAR_LIPOPROTEIN"/>
    <property type="match status" value="1"/>
</dbReference>
<dbReference type="AlphaFoldDB" id="A0A1I7J0Z9"/>
<dbReference type="RefSeq" id="WP_092552240.1">
    <property type="nucleotide sequence ID" value="NZ_CAWRBG010000039.1"/>
</dbReference>
<gene>
    <name evidence="1" type="ORF">SAMN05421784_12611</name>
</gene>
<proteinExistence type="predicted"/>
<reference evidence="2" key="1">
    <citation type="submission" date="2016-10" db="EMBL/GenBank/DDBJ databases">
        <authorList>
            <person name="Varghese N."/>
            <person name="Submissions S."/>
        </authorList>
    </citation>
    <scope>NUCLEOTIDE SEQUENCE [LARGE SCALE GENOMIC DNA]</scope>
    <source>
        <strain evidence="2">DSM 18168</strain>
    </source>
</reference>
<dbReference type="OrthoDB" id="9905612at2"/>
<dbReference type="EMBL" id="FPBJ01000026">
    <property type="protein sequence ID" value="SFU78886.1"/>
    <property type="molecule type" value="Genomic_DNA"/>
</dbReference>
<dbReference type="Proteomes" id="UP000242496">
    <property type="component" value="Unassembled WGS sequence"/>
</dbReference>
<keyword evidence="2" id="KW-1185">Reference proteome</keyword>
<evidence type="ECO:0008006" key="3">
    <source>
        <dbReference type="Google" id="ProtNLM"/>
    </source>
</evidence>
<protein>
    <recommendedName>
        <fullName evidence="3">Lipoprotein</fullName>
    </recommendedName>
</protein>
<dbReference type="STRING" id="351659.SAMN05421784_12611"/>
<evidence type="ECO:0000313" key="2">
    <source>
        <dbReference type="Proteomes" id="UP000242496"/>
    </source>
</evidence>
<name>A0A1I7J0Z9_9GAMM</name>
<accession>A0A1I7J0Z9</accession>
<evidence type="ECO:0000313" key="1">
    <source>
        <dbReference type="EMBL" id="SFU78886.1"/>
    </source>
</evidence>